<gene>
    <name evidence="4" type="ORF">BDZ90DRAFT_250857</name>
</gene>
<accession>A0A316USY4</accession>
<dbReference type="PROSITE" id="PS50076">
    <property type="entry name" value="DNAJ_2"/>
    <property type="match status" value="1"/>
</dbReference>
<dbReference type="RefSeq" id="XP_025362994.1">
    <property type="nucleotide sequence ID" value="XM_025507713.1"/>
</dbReference>
<dbReference type="SUPFAM" id="SSF49493">
    <property type="entry name" value="HSP40/DnaJ peptide-binding domain"/>
    <property type="match status" value="2"/>
</dbReference>
<feature type="domain" description="J" evidence="3">
    <location>
        <begin position="4"/>
        <end position="70"/>
    </location>
</feature>
<dbReference type="InterPro" id="IPR051339">
    <property type="entry name" value="DnaJ_subfamily_B"/>
</dbReference>
<evidence type="ECO:0000259" key="3">
    <source>
        <dbReference type="PROSITE" id="PS50076"/>
    </source>
</evidence>
<proteinExistence type="predicted"/>
<dbReference type="AlphaFoldDB" id="A0A316USY4"/>
<dbReference type="PROSITE" id="PS00636">
    <property type="entry name" value="DNAJ_1"/>
    <property type="match status" value="1"/>
</dbReference>
<keyword evidence="1" id="KW-0143">Chaperone</keyword>
<protein>
    <submittedName>
        <fullName evidence="4">DnaJ-domain-containing protein</fullName>
    </submittedName>
</protein>
<dbReference type="Pfam" id="PF01556">
    <property type="entry name" value="DnaJ_C"/>
    <property type="match status" value="1"/>
</dbReference>
<dbReference type="GeneID" id="37029536"/>
<dbReference type="Proteomes" id="UP000245884">
    <property type="component" value="Unassembled WGS sequence"/>
</dbReference>
<dbReference type="EMBL" id="KZ819665">
    <property type="protein sequence ID" value="PWN28382.1"/>
    <property type="molecule type" value="Genomic_DNA"/>
</dbReference>
<organism evidence="4 5">
    <name type="scientific">Jaminaea rosea</name>
    <dbReference type="NCBI Taxonomy" id="1569628"/>
    <lineage>
        <taxon>Eukaryota</taxon>
        <taxon>Fungi</taxon>
        <taxon>Dikarya</taxon>
        <taxon>Basidiomycota</taxon>
        <taxon>Ustilaginomycotina</taxon>
        <taxon>Exobasidiomycetes</taxon>
        <taxon>Microstromatales</taxon>
        <taxon>Microstromatales incertae sedis</taxon>
        <taxon>Jaminaea</taxon>
    </lineage>
</organism>
<dbReference type="Pfam" id="PF00226">
    <property type="entry name" value="DnaJ"/>
    <property type="match status" value="1"/>
</dbReference>
<dbReference type="SMART" id="SM00271">
    <property type="entry name" value="DnaJ"/>
    <property type="match status" value="1"/>
</dbReference>
<dbReference type="InterPro" id="IPR008971">
    <property type="entry name" value="HSP40/DnaJ_pept-bd"/>
</dbReference>
<keyword evidence="5" id="KW-1185">Reference proteome</keyword>
<feature type="region of interest" description="Disordered" evidence="2">
    <location>
        <begin position="167"/>
        <end position="188"/>
    </location>
</feature>
<dbReference type="STRING" id="1569628.A0A316USY4"/>
<evidence type="ECO:0000256" key="1">
    <source>
        <dbReference type="ARBA" id="ARBA00023186"/>
    </source>
</evidence>
<dbReference type="GO" id="GO:0005829">
    <property type="term" value="C:cytosol"/>
    <property type="evidence" value="ECO:0007669"/>
    <property type="project" value="TreeGrafter"/>
</dbReference>
<evidence type="ECO:0000256" key="2">
    <source>
        <dbReference type="SAM" id="MobiDB-lite"/>
    </source>
</evidence>
<dbReference type="Gene3D" id="1.10.287.110">
    <property type="entry name" value="DnaJ domain"/>
    <property type="match status" value="1"/>
</dbReference>
<dbReference type="InterPro" id="IPR001623">
    <property type="entry name" value="DnaJ_domain"/>
</dbReference>
<evidence type="ECO:0000313" key="4">
    <source>
        <dbReference type="EMBL" id="PWN28382.1"/>
    </source>
</evidence>
<evidence type="ECO:0000313" key="5">
    <source>
        <dbReference type="Proteomes" id="UP000245884"/>
    </source>
</evidence>
<dbReference type="FunFam" id="2.60.260.20:FF:000015">
    <property type="entry name" value="Heat shock protein 40"/>
    <property type="match status" value="1"/>
</dbReference>
<dbReference type="FunFam" id="2.60.260.20:FF:000013">
    <property type="entry name" value="DnaJ subfamily B member 11"/>
    <property type="match status" value="1"/>
</dbReference>
<dbReference type="PRINTS" id="PR00625">
    <property type="entry name" value="JDOMAIN"/>
</dbReference>
<dbReference type="GO" id="GO:0006413">
    <property type="term" value="P:translational initiation"/>
    <property type="evidence" value="ECO:0007669"/>
    <property type="project" value="TreeGrafter"/>
</dbReference>
<dbReference type="GO" id="GO:0006457">
    <property type="term" value="P:protein folding"/>
    <property type="evidence" value="ECO:0007669"/>
    <property type="project" value="InterPro"/>
</dbReference>
<dbReference type="GO" id="GO:0051087">
    <property type="term" value="F:protein-folding chaperone binding"/>
    <property type="evidence" value="ECO:0007669"/>
    <property type="project" value="TreeGrafter"/>
</dbReference>
<dbReference type="PANTHER" id="PTHR24078">
    <property type="entry name" value="DNAJ HOMOLOG SUBFAMILY C MEMBER"/>
    <property type="match status" value="1"/>
</dbReference>
<dbReference type="CDD" id="cd06257">
    <property type="entry name" value="DnaJ"/>
    <property type="match status" value="1"/>
</dbReference>
<reference evidence="4 5" key="1">
    <citation type="journal article" date="2018" name="Mol. Biol. Evol.">
        <title>Broad Genomic Sampling Reveals a Smut Pathogenic Ancestry of the Fungal Clade Ustilaginomycotina.</title>
        <authorList>
            <person name="Kijpornyongpan T."/>
            <person name="Mondo S.J."/>
            <person name="Barry K."/>
            <person name="Sandor L."/>
            <person name="Lee J."/>
            <person name="Lipzen A."/>
            <person name="Pangilinan J."/>
            <person name="LaButti K."/>
            <person name="Hainaut M."/>
            <person name="Henrissat B."/>
            <person name="Grigoriev I.V."/>
            <person name="Spatafora J.W."/>
            <person name="Aime M.C."/>
        </authorList>
    </citation>
    <scope>NUCLEOTIDE SEQUENCE [LARGE SCALE GENOMIC DNA]</scope>
    <source>
        <strain evidence="4 5">MCA 5214</strain>
    </source>
</reference>
<dbReference type="InterPro" id="IPR018253">
    <property type="entry name" value="DnaJ_domain_CS"/>
</dbReference>
<dbReference type="Gene3D" id="2.60.260.20">
    <property type="entry name" value="Urease metallochaperone UreE, N-terminal domain"/>
    <property type="match status" value="2"/>
</dbReference>
<dbReference type="CDD" id="cd10747">
    <property type="entry name" value="DnaJ_C"/>
    <property type="match status" value="1"/>
</dbReference>
<dbReference type="GO" id="GO:0051082">
    <property type="term" value="F:unfolded protein binding"/>
    <property type="evidence" value="ECO:0007669"/>
    <property type="project" value="InterPro"/>
</dbReference>
<sequence>MGKDYYKILGVSKDCTDDDLKKAYKKAALKHHPDRNKDKGEEAHKKFQEVGEAFEVLSDKNKRAVYDNYGEEGLKGGAGGPPRGAGGMGGMGGMPGMGGFPGGGGASFSFSPSDPNDIFASIFGAMGGSSGMGGMPGMGGMGGMGGMPGGFGGMGGSSPFGGGGMDFDMGGGPSSSSSAAPEKKDFERPLPVSLEDLYKGAKKKLKIGRRTLSGRQEENILEVDVKPGWKAGTKVRYAGKGNELPSGASQDVVFIIEEKSHDRYTRDGDNLKVKMPLPLADALDPPAAGTKRQLSTLDGRSIALPLPTPMPGRTTIDNGRTTRVAGEGMPISKTPGRKGDLIVEWTVEVPQRLTEQQRKAVRAALAG</sequence>
<dbReference type="InterPro" id="IPR036869">
    <property type="entry name" value="J_dom_sf"/>
</dbReference>
<dbReference type="InterPro" id="IPR002939">
    <property type="entry name" value="DnaJ_C"/>
</dbReference>
<dbReference type="SUPFAM" id="SSF46565">
    <property type="entry name" value="Chaperone J-domain"/>
    <property type="match status" value="1"/>
</dbReference>
<dbReference type="OrthoDB" id="10250354at2759"/>
<dbReference type="PANTHER" id="PTHR24078:SF553">
    <property type="entry name" value="DNAJ HOMOLOG SUBFAMILY B MEMBER 5"/>
    <property type="match status" value="1"/>
</dbReference>
<name>A0A316USY4_9BASI</name>